<evidence type="ECO:0000313" key="1">
    <source>
        <dbReference type="EMBL" id="DAF89581.1"/>
    </source>
</evidence>
<protein>
    <submittedName>
        <fullName evidence="1">Uncharacterized protein</fullName>
    </submittedName>
</protein>
<dbReference type="EMBL" id="BK016014">
    <property type="protein sequence ID" value="DAF89581.1"/>
    <property type="molecule type" value="Genomic_DNA"/>
</dbReference>
<name>A0A8S5U584_9CAUD</name>
<sequence>MKLRGEKMQVLTDLTLDKLINLYVGIVTHDKKQLIEWDDHRRTPLYELKKRTLAQDTMILGALRCAKANGFTGEEG</sequence>
<proteinExistence type="predicted"/>
<accession>A0A8S5U584</accession>
<organism evidence="1">
    <name type="scientific">Siphoviridae sp. ctZD11</name>
    <dbReference type="NCBI Taxonomy" id="2825556"/>
    <lineage>
        <taxon>Viruses</taxon>
        <taxon>Duplodnaviria</taxon>
        <taxon>Heunggongvirae</taxon>
        <taxon>Uroviricota</taxon>
        <taxon>Caudoviricetes</taxon>
    </lineage>
</organism>
<reference evidence="1" key="1">
    <citation type="journal article" date="2021" name="Proc. Natl. Acad. Sci. U.S.A.">
        <title>A Catalog of Tens of Thousands of Viruses from Human Metagenomes Reveals Hidden Associations with Chronic Diseases.</title>
        <authorList>
            <person name="Tisza M.J."/>
            <person name="Buck C.B."/>
        </authorList>
    </citation>
    <scope>NUCLEOTIDE SEQUENCE</scope>
    <source>
        <strain evidence="1">CtZD11</strain>
    </source>
</reference>